<protein>
    <submittedName>
        <fullName evidence="4">ATP-binding protein</fullName>
    </submittedName>
</protein>
<feature type="compositionally biased region" description="Low complexity" evidence="2">
    <location>
        <begin position="10"/>
        <end position="25"/>
    </location>
</feature>
<dbReference type="InterPro" id="IPR003594">
    <property type="entry name" value="HATPase_dom"/>
</dbReference>
<evidence type="ECO:0000259" key="3">
    <source>
        <dbReference type="Pfam" id="PF13581"/>
    </source>
</evidence>
<evidence type="ECO:0000256" key="2">
    <source>
        <dbReference type="SAM" id="MobiDB-lite"/>
    </source>
</evidence>
<dbReference type="InterPro" id="IPR050267">
    <property type="entry name" value="Anti-sigma-factor_SerPK"/>
</dbReference>
<keyword evidence="5" id="KW-1185">Reference proteome</keyword>
<name>A0ABT6HS22_9ACTN</name>
<keyword evidence="4" id="KW-0067">ATP-binding</keyword>
<evidence type="ECO:0000313" key="5">
    <source>
        <dbReference type="Proteomes" id="UP001223144"/>
    </source>
</evidence>
<proteinExistence type="predicted"/>
<dbReference type="PANTHER" id="PTHR35526">
    <property type="entry name" value="ANTI-SIGMA-F FACTOR RSBW-RELATED"/>
    <property type="match status" value="1"/>
</dbReference>
<keyword evidence="1" id="KW-0418">Kinase</keyword>
<dbReference type="InterPro" id="IPR036890">
    <property type="entry name" value="HATPase_C_sf"/>
</dbReference>
<feature type="region of interest" description="Disordered" evidence="2">
    <location>
        <begin position="1"/>
        <end position="26"/>
    </location>
</feature>
<keyword evidence="1" id="KW-0808">Transferase</keyword>
<dbReference type="PANTHER" id="PTHR35526:SF3">
    <property type="entry name" value="ANTI-SIGMA-F FACTOR RSBW"/>
    <property type="match status" value="1"/>
</dbReference>
<keyword evidence="4" id="KW-0547">Nucleotide-binding</keyword>
<dbReference type="Pfam" id="PF13581">
    <property type="entry name" value="HATPase_c_2"/>
    <property type="match status" value="1"/>
</dbReference>
<dbReference type="GO" id="GO:0005524">
    <property type="term" value="F:ATP binding"/>
    <property type="evidence" value="ECO:0007669"/>
    <property type="project" value="UniProtKB-KW"/>
</dbReference>
<dbReference type="Proteomes" id="UP001223144">
    <property type="component" value="Unassembled WGS sequence"/>
</dbReference>
<evidence type="ECO:0000313" key="4">
    <source>
        <dbReference type="EMBL" id="MDH2390664.1"/>
    </source>
</evidence>
<reference evidence="4 5" key="1">
    <citation type="submission" date="2023-04" db="EMBL/GenBank/DDBJ databases">
        <title>Streptomyces chengmaiensis sp. nov. isolated from the stem of mangrove plant in Hainan.</title>
        <authorList>
            <person name="Huang X."/>
            <person name="Zhou S."/>
            <person name="Chu X."/>
            <person name="Xie Y."/>
            <person name="Lin Y."/>
        </authorList>
    </citation>
    <scope>NUCLEOTIDE SEQUENCE [LARGE SCALE GENOMIC DNA]</scope>
    <source>
        <strain evidence="4 5">HNM0663</strain>
    </source>
</reference>
<feature type="domain" description="Histidine kinase/HSP90-like ATPase" evidence="3">
    <location>
        <begin position="29"/>
        <end position="144"/>
    </location>
</feature>
<sequence>MIASEETSRLPSSSLAPPGGSSGLAQCAMPATPESARVLRHFAGAVARRWRLAEHFHEALAVIVSELVANVVLHSGSTWVAVAIKVRGDTLTAEVRDGGRWKHRTTRRREPLDADADCGHGLRLVDAFASRTTTRRLEMGSVVVAEILMAACCTEACRCDLPPRSAPRG</sequence>
<gene>
    <name evidence="4" type="ORF">QCN29_18095</name>
</gene>
<dbReference type="EMBL" id="JARWBG010000020">
    <property type="protein sequence ID" value="MDH2390664.1"/>
    <property type="molecule type" value="Genomic_DNA"/>
</dbReference>
<keyword evidence="1" id="KW-0723">Serine/threonine-protein kinase</keyword>
<dbReference type="Gene3D" id="3.30.565.10">
    <property type="entry name" value="Histidine kinase-like ATPase, C-terminal domain"/>
    <property type="match status" value="1"/>
</dbReference>
<accession>A0ABT6HS22</accession>
<dbReference type="SUPFAM" id="SSF55874">
    <property type="entry name" value="ATPase domain of HSP90 chaperone/DNA topoisomerase II/histidine kinase"/>
    <property type="match status" value="1"/>
</dbReference>
<comment type="caution">
    <text evidence="4">The sequence shown here is derived from an EMBL/GenBank/DDBJ whole genome shotgun (WGS) entry which is preliminary data.</text>
</comment>
<organism evidence="4 5">
    <name type="scientific">Streptomyces chengmaiensis</name>
    <dbReference type="NCBI Taxonomy" id="3040919"/>
    <lineage>
        <taxon>Bacteria</taxon>
        <taxon>Bacillati</taxon>
        <taxon>Actinomycetota</taxon>
        <taxon>Actinomycetes</taxon>
        <taxon>Kitasatosporales</taxon>
        <taxon>Streptomycetaceae</taxon>
        <taxon>Streptomyces</taxon>
    </lineage>
</organism>
<dbReference type="RefSeq" id="WP_279929283.1">
    <property type="nucleotide sequence ID" value="NZ_JARWBG010000020.1"/>
</dbReference>
<evidence type="ECO:0000256" key="1">
    <source>
        <dbReference type="ARBA" id="ARBA00022527"/>
    </source>
</evidence>
<dbReference type="CDD" id="cd16936">
    <property type="entry name" value="HATPase_RsbW-like"/>
    <property type="match status" value="1"/>
</dbReference>